<dbReference type="InterPro" id="IPR016166">
    <property type="entry name" value="FAD-bd_PCMH"/>
</dbReference>
<comment type="caution">
    <text evidence="5">The sequence shown here is derived from an EMBL/GenBank/DDBJ whole genome shotgun (WGS) entry which is preliminary data.</text>
</comment>
<gene>
    <name evidence="5" type="ORF">I8J29_00975</name>
</gene>
<dbReference type="InterPro" id="IPR036318">
    <property type="entry name" value="FAD-bd_PCMH-like_sf"/>
</dbReference>
<dbReference type="InterPro" id="IPR006094">
    <property type="entry name" value="Oxid_FAD_bind_N"/>
</dbReference>
<evidence type="ECO:0000259" key="4">
    <source>
        <dbReference type="PROSITE" id="PS51387"/>
    </source>
</evidence>
<feature type="domain" description="FAD-binding PCMH-type" evidence="4">
    <location>
        <begin position="11"/>
        <end position="177"/>
    </location>
</feature>
<dbReference type="PIRSF" id="PIRSF000136">
    <property type="entry name" value="LGO_GLO"/>
    <property type="match status" value="1"/>
</dbReference>
<dbReference type="Gene3D" id="1.10.45.10">
    <property type="entry name" value="Vanillyl-alcohol Oxidase, Chain A, domain 4"/>
    <property type="match status" value="1"/>
</dbReference>
<dbReference type="InterPro" id="IPR007173">
    <property type="entry name" value="ALO_C"/>
</dbReference>
<dbReference type="Pfam" id="PF04030">
    <property type="entry name" value="ALO"/>
    <property type="match status" value="1"/>
</dbReference>
<dbReference type="PANTHER" id="PTHR43762:SF1">
    <property type="entry name" value="D-ARABINONO-1,4-LACTONE OXIDASE"/>
    <property type="match status" value="1"/>
</dbReference>
<proteinExistence type="predicted"/>
<dbReference type="Gene3D" id="3.30.70.2530">
    <property type="match status" value="1"/>
</dbReference>
<dbReference type="Pfam" id="PF01565">
    <property type="entry name" value="FAD_binding_4"/>
    <property type="match status" value="1"/>
</dbReference>
<evidence type="ECO:0000256" key="3">
    <source>
        <dbReference type="SAM" id="MobiDB-lite"/>
    </source>
</evidence>
<accession>A0ABS3W370</accession>
<dbReference type="EMBL" id="JAGGDJ010000001">
    <property type="protein sequence ID" value="MBO7742748.1"/>
    <property type="molecule type" value="Genomic_DNA"/>
</dbReference>
<evidence type="ECO:0000256" key="2">
    <source>
        <dbReference type="ARBA" id="ARBA00023002"/>
    </source>
</evidence>
<dbReference type="Gene3D" id="3.30.70.2520">
    <property type="match status" value="1"/>
</dbReference>
<dbReference type="PANTHER" id="PTHR43762">
    <property type="entry name" value="L-GULONOLACTONE OXIDASE"/>
    <property type="match status" value="1"/>
</dbReference>
<feature type="region of interest" description="Disordered" evidence="3">
    <location>
        <begin position="229"/>
        <end position="248"/>
    </location>
</feature>
<organism evidence="5 6">
    <name type="scientific">Paenibacillus artemisiicola</name>
    <dbReference type="NCBI Taxonomy" id="1172618"/>
    <lineage>
        <taxon>Bacteria</taxon>
        <taxon>Bacillati</taxon>
        <taxon>Bacillota</taxon>
        <taxon>Bacilli</taxon>
        <taxon>Bacillales</taxon>
        <taxon>Paenibacillaceae</taxon>
        <taxon>Paenibacillus</taxon>
    </lineage>
</organism>
<dbReference type="Proteomes" id="UP000670947">
    <property type="component" value="Unassembled WGS sequence"/>
</dbReference>
<dbReference type="InterPro" id="IPR016171">
    <property type="entry name" value="Vanillyl_alc_oxidase_C-sub2"/>
</dbReference>
<dbReference type="Gene3D" id="3.30.465.10">
    <property type="match status" value="1"/>
</dbReference>
<evidence type="ECO:0000313" key="6">
    <source>
        <dbReference type="Proteomes" id="UP000670947"/>
    </source>
</evidence>
<name>A0ABS3W370_9BACL</name>
<dbReference type="InterPro" id="IPR016167">
    <property type="entry name" value="FAD-bd_PCMH_sub1"/>
</dbReference>
<keyword evidence="1" id="KW-0285">Flavoprotein</keyword>
<evidence type="ECO:0000313" key="5">
    <source>
        <dbReference type="EMBL" id="MBO7742748.1"/>
    </source>
</evidence>
<dbReference type="PROSITE" id="PS51387">
    <property type="entry name" value="FAD_PCMH"/>
    <property type="match status" value="1"/>
</dbReference>
<dbReference type="InterPro" id="IPR010031">
    <property type="entry name" value="FAD_lactone_oxidase-like"/>
</dbReference>
<dbReference type="InterPro" id="IPR016169">
    <property type="entry name" value="FAD-bd_PCMH_sub2"/>
</dbReference>
<dbReference type="RefSeq" id="WP_208845721.1">
    <property type="nucleotide sequence ID" value="NZ_JAGGDJ010000001.1"/>
</dbReference>
<reference evidence="5 6" key="1">
    <citation type="submission" date="2021-03" db="EMBL/GenBank/DDBJ databases">
        <title>Paenibacillus artemisicola MWE-103 whole genome sequence.</title>
        <authorList>
            <person name="Ham Y.J."/>
        </authorList>
    </citation>
    <scope>NUCLEOTIDE SEQUENCE [LARGE SCALE GENOMIC DNA]</scope>
    <source>
        <strain evidence="5 6">MWE-103</strain>
    </source>
</reference>
<protein>
    <submittedName>
        <fullName evidence="5">FAD-binding protein</fullName>
    </submittedName>
</protein>
<keyword evidence="6" id="KW-1185">Reference proteome</keyword>
<keyword evidence="2" id="KW-0560">Oxidoreductase</keyword>
<dbReference type="SUPFAM" id="SSF56176">
    <property type="entry name" value="FAD-binding/transporter-associated domain-like"/>
    <property type="match status" value="1"/>
</dbReference>
<dbReference type="Gene3D" id="3.30.43.10">
    <property type="entry name" value="Uridine Diphospho-n-acetylenolpyruvylglucosamine Reductase, domain 2"/>
    <property type="match status" value="1"/>
</dbReference>
<evidence type="ECO:0000256" key="1">
    <source>
        <dbReference type="ARBA" id="ARBA00022630"/>
    </source>
</evidence>
<sequence length="423" mass="45800">MEQHRNWAGNLAYAASNVQYPESVAQLQELTAGGSTVKALGTRHSFNDIADTEGTHISTQKLNRVVLLDRERRRVTVEGGIRYGDLCGYLHDNGFALHNLASLPHITVAGAVATATHGSGVRNGNLATAVAGLELVRADGELVSFSRDDETGDFHGAVVGLGALGVVAKLTLDLVPAFDVAQTVYENLPLAALETGFDDVMSSAYSVSLFTDWKQVGFNQAWVKRKAGESADGPSAAERAGATPAASPLHPVPGFSAENCSAQLGVPGPWHDRLPHFRMAFTPSAGEELQSEFFVPRTQAFEALSAVAELRESIAPLLYVTEVRSVAADRLWLSPSYGQDAVGIHFTWKPDWEAVRRLLPVIEERLAPFGARPHWGKLFTMAPERLRPLYAQLPEFRRLAAACDPEGKFRNAFLQKFIAESGS</sequence>